<dbReference type="PANTHER" id="PTHR33960:SF1">
    <property type="entry name" value="SIMILAR TO KIAA0825 PROTEIN"/>
    <property type="match status" value="1"/>
</dbReference>
<keyword evidence="2" id="KW-1185">Reference proteome</keyword>
<dbReference type="PANTHER" id="PTHR33960">
    <property type="entry name" value="SIMILAR TO KIAA0825 PROTEIN"/>
    <property type="match status" value="1"/>
</dbReference>
<name>A0A2I0TSL3_LIMLA</name>
<dbReference type="PROSITE" id="PS51257">
    <property type="entry name" value="PROKAR_LIPOPROTEIN"/>
    <property type="match status" value="1"/>
</dbReference>
<dbReference type="InterPro" id="IPR027993">
    <property type="entry name" value="DUF4495"/>
</dbReference>
<dbReference type="Pfam" id="PF14906">
    <property type="entry name" value="DUF4495"/>
    <property type="match status" value="1"/>
</dbReference>
<accession>A0A2I0TSL3</accession>
<sequence length="276" mass="30607">MSPVARQLPVLSLTSLKRGWVNPNYPAVTAVQACLKYQSSASRAAGKLREAGQFIKGVLKKASGELLIGETRANETSVLPEQLLQVEEPVLLNFGWRNAFKDLSSSVAHCITIAIEDFSTKILQHEQKEEFSAAGYAMRLVNNQQMRESCGAVQQEEQPKRIAKAGGKMFILCPDILSGLPQLQENTTNQPMTHDALPASINRQQILTQKCSTSQIDIAAILMSTEDMLWSVCSSVREFLNPHEDRDLKIYKIHSHCNSLLSVLAILTSPLKNLYE</sequence>
<dbReference type="AlphaFoldDB" id="A0A2I0TSL3"/>
<evidence type="ECO:0000313" key="1">
    <source>
        <dbReference type="EMBL" id="PKU36779.1"/>
    </source>
</evidence>
<proteinExistence type="predicted"/>
<dbReference type="Proteomes" id="UP000233556">
    <property type="component" value="Unassembled WGS sequence"/>
</dbReference>
<organism evidence="1 2">
    <name type="scientific">Limosa lapponica baueri</name>
    <dbReference type="NCBI Taxonomy" id="1758121"/>
    <lineage>
        <taxon>Eukaryota</taxon>
        <taxon>Metazoa</taxon>
        <taxon>Chordata</taxon>
        <taxon>Craniata</taxon>
        <taxon>Vertebrata</taxon>
        <taxon>Euteleostomi</taxon>
        <taxon>Archelosauria</taxon>
        <taxon>Archosauria</taxon>
        <taxon>Dinosauria</taxon>
        <taxon>Saurischia</taxon>
        <taxon>Theropoda</taxon>
        <taxon>Coelurosauria</taxon>
        <taxon>Aves</taxon>
        <taxon>Neognathae</taxon>
        <taxon>Neoaves</taxon>
        <taxon>Charadriiformes</taxon>
        <taxon>Scolopacidae</taxon>
        <taxon>Limosa</taxon>
    </lineage>
</organism>
<reference evidence="2" key="1">
    <citation type="submission" date="2017-11" db="EMBL/GenBank/DDBJ databases">
        <authorList>
            <person name="Lima N.C."/>
            <person name="Parody-Merino A.M."/>
            <person name="Battley P.F."/>
            <person name="Fidler A.E."/>
            <person name="Prosdocimi F."/>
        </authorList>
    </citation>
    <scope>NUCLEOTIDE SEQUENCE [LARGE SCALE GENOMIC DNA]</scope>
</reference>
<dbReference type="EMBL" id="KZ507461">
    <property type="protein sequence ID" value="PKU36779.1"/>
    <property type="molecule type" value="Genomic_DNA"/>
</dbReference>
<protein>
    <submittedName>
        <fullName evidence="1">Uncharacterized protein</fullName>
    </submittedName>
</protein>
<gene>
    <name evidence="1" type="ORF">llap_12916</name>
</gene>
<evidence type="ECO:0000313" key="2">
    <source>
        <dbReference type="Proteomes" id="UP000233556"/>
    </source>
</evidence>
<dbReference type="OrthoDB" id="10007406at2759"/>
<reference evidence="2" key="2">
    <citation type="submission" date="2017-12" db="EMBL/GenBank/DDBJ databases">
        <title>Genome sequence of the Bar-tailed Godwit (Limosa lapponica baueri).</title>
        <authorList>
            <person name="Lima N.C.B."/>
            <person name="Parody-Merino A.M."/>
            <person name="Battley P.F."/>
            <person name="Fidler A.E."/>
            <person name="Prosdocimi F."/>
        </authorList>
    </citation>
    <scope>NUCLEOTIDE SEQUENCE [LARGE SCALE GENOMIC DNA]</scope>
</reference>